<gene>
    <name evidence="1" type="primary">RvY_14025-1</name>
    <name evidence="1" type="synonym">RvY_14025.1</name>
    <name evidence="1" type="ORF">RvY_14025</name>
</gene>
<keyword evidence="2" id="KW-1185">Reference proteome</keyword>
<dbReference type="Proteomes" id="UP000186922">
    <property type="component" value="Unassembled WGS sequence"/>
</dbReference>
<name>A0A1D1VYE3_RAMVA</name>
<protein>
    <submittedName>
        <fullName evidence="1">Uncharacterized protein</fullName>
    </submittedName>
</protein>
<evidence type="ECO:0000313" key="2">
    <source>
        <dbReference type="Proteomes" id="UP000186922"/>
    </source>
</evidence>
<sequence>MTAAHEVRSLSSYLKSQEVTLYHYPQQYLLAARVFLLAKACPRLSAGGAAREQEAQLWRGGSIWRERGLLHHASRLQAGYSAPVVVQNEAKPRRQRVRLLPYDGYLIHPNRQAVLLVAMDRNSSQCW</sequence>
<dbReference type="EMBL" id="BDGG01000009">
    <property type="protein sequence ID" value="GAV03629.1"/>
    <property type="molecule type" value="Genomic_DNA"/>
</dbReference>
<dbReference type="AlphaFoldDB" id="A0A1D1VYE3"/>
<organism evidence="1 2">
    <name type="scientific">Ramazzottius varieornatus</name>
    <name type="common">Water bear</name>
    <name type="synonym">Tardigrade</name>
    <dbReference type="NCBI Taxonomy" id="947166"/>
    <lineage>
        <taxon>Eukaryota</taxon>
        <taxon>Metazoa</taxon>
        <taxon>Ecdysozoa</taxon>
        <taxon>Tardigrada</taxon>
        <taxon>Eutardigrada</taxon>
        <taxon>Parachela</taxon>
        <taxon>Hypsibioidea</taxon>
        <taxon>Ramazzottiidae</taxon>
        <taxon>Ramazzottius</taxon>
    </lineage>
</organism>
<comment type="caution">
    <text evidence="1">The sequence shown here is derived from an EMBL/GenBank/DDBJ whole genome shotgun (WGS) entry which is preliminary data.</text>
</comment>
<proteinExistence type="predicted"/>
<reference evidence="1 2" key="1">
    <citation type="journal article" date="2016" name="Nat. Commun.">
        <title>Extremotolerant tardigrade genome and improved radiotolerance of human cultured cells by tardigrade-unique protein.</title>
        <authorList>
            <person name="Hashimoto T."/>
            <person name="Horikawa D.D."/>
            <person name="Saito Y."/>
            <person name="Kuwahara H."/>
            <person name="Kozuka-Hata H."/>
            <person name="Shin-I T."/>
            <person name="Minakuchi Y."/>
            <person name="Ohishi K."/>
            <person name="Motoyama A."/>
            <person name="Aizu T."/>
            <person name="Enomoto A."/>
            <person name="Kondo K."/>
            <person name="Tanaka S."/>
            <person name="Hara Y."/>
            <person name="Koshikawa S."/>
            <person name="Sagara H."/>
            <person name="Miura T."/>
            <person name="Yokobori S."/>
            <person name="Miyagawa K."/>
            <person name="Suzuki Y."/>
            <person name="Kubo T."/>
            <person name="Oyama M."/>
            <person name="Kohara Y."/>
            <person name="Fujiyama A."/>
            <person name="Arakawa K."/>
            <person name="Katayama T."/>
            <person name="Toyoda A."/>
            <person name="Kunieda T."/>
        </authorList>
    </citation>
    <scope>NUCLEOTIDE SEQUENCE [LARGE SCALE GENOMIC DNA]</scope>
    <source>
        <strain evidence="1 2">YOKOZUNA-1</strain>
    </source>
</reference>
<evidence type="ECO:0000313" key="1">
    <source>
        <dbReference type="EMBL" id="GAV03629.1"/>
    </source>
</evidence>
<accession>A0A1D1VYE3</accession>